<dbReference type="Proteomes" id="UP000295510">
    <property type="component" value="Unassembled WGS sequence"/>
</dbReference>
<comment type="pathway">
    <text evidence="1">Nucleotide-sugar biosynthesis; UDP-alpha-D-glucuronate biosynthesis; UDP-alpha-D-glucuronate from UDP-alpha-D-glucose: step 1/1.</text>
</comment>
<dbReference type="OrthoDB" id="9803238at2"/>
<gene>
    <name evidence="13" type="ORF">DFR43_11535</name>
</gene>
<dbReference type="SMART" id="SM00984">
    <property type="entry name" value="UDPG_MGDP_dh_C"/>
    <property type="match status" value="1"/>
</dbReference>
<evidence type="ECO:0000256" key="4">
    <source>
        <dbReference type="ARBA" id="ARBA00015132"/>
    </source>
</evidence>
<dbReference type="InterPro" id="IPR008927">
    <property type="entry name" value="6-PGluconate_DH-like_C_sf"/>
</dbReference>
<evidence type="ECO:0000313" key="13">
    <source>
        <dbReference type="EMBL" id="TDQ40644.1"/>
    </source>
</evidence>
<dbReference type="Pfam" id="PF03720">
    <property type="entry name" value="UDPG_MGDP_dh_C"/>
    <property type="match status" value="1"/>
</dbReference>
<dbReference type="RefSeq" id="WP_133598774.1">
    <property type="nucleotide sequence ID" value="NZ_SNYL01000015.1"/>
</dbReference>
<dbReference type="Gene3D" id="3.40.50.720">
    <property type="entry name" value="NAD(P)-binding Rossmann-like Domain"/>
    <property type="match status" value="2"/>
</dbReference>
<evidence type="ECO:0000259" key="12">
    <source>
        <dbReference type="SMART" id="SM00984"/>
    </source>
</evidence>
<dbReference type="EC" id="1.1.1.22" evidence="3 8"/>
<feature type="active site" description="Nucleophile" evidence="9">
    <location>
        <position position="271"/>
    </location>
</feature>
<accession>A0A4R6UC50</accession>
<evidence type="ECO:0000256" key="1">
    <source>
        <dbReference type="ARBA" id="ARBA00004701"/>
    </source>
</evidence>
<evidence type="ECO:0000313" key="14">
    <source>
        <dbReference type="Proteomes" id="UP000295510"/>
    </source>
</evidence>
<dbReference type="PANTHER" id="PTHR43750">
    <property type="entry name" value="UDP-GLUCOSE 6-DEHYDROGENASE TUAD"/>
    <property type="match status" value="1"/>
</dbReference>
<dbReference type="GO" id="GO:0006065">
    <property type="term" value="P:UDP-glucuronate biosynthetic process"/>
    <property type="evidence" value="ECO:0007669"/>
    <property type="project" value="UniProtKB-UniPathway"/>
</dbReference>
<proteinExistence type="inferred from homology"/>
<keyword evidence="5 8" id="KW-0560">Oxidoreductase</keyword>
<dbReference type="InterPro" id="IPR014026">
    <property type="entry name" value="UDP-Glc/GDP-Man_DH_dimer"/>
</dbReference>
<feature type="binding site" evidence="11">
    <location>
        <position position="274"/>
    </location>
    <ligand>
        <name>NAD(+)</name>
        <dbReference type="ChEBI" id="CHEBI:57540"/>
    </ligand>
</feature>
<comment type="similarity">
    <text evidence="2 8">Belongs to the UDP-glucose/GDP-mannose dehydrogenase family.</text>
</comment>
<dbReference type="SUPFAM" id="SSF51735">
    <property type="entry name" value="NAD(P)-binding Rossmann-fold domains"/>
    <property type="match status" value="1"/>
</dbReference>
<sequence>MNVTVVGAGYVGLVTAACLAELGQRVVCVDHDQARVVLLQAGGVPIYEPGLDELVQRNQQAGRLRFTTSMALGVEHAEVLFIAVGTPPQEDGSADLQHVLAVARQVGRLLTHDLVVVNKSTVPVGTGEAVQRVIDEALRVRGCQGLACAVVSNPEFLKEGAAIEDFMRPDRIVIGVPPGPAGARARECLSQLYAPFNRHHERTVWMDVPSAELTKYAANAMLATRISFMNEMALLADRVGADIDAVRRGIGADQRIGHSFLYAGTGYGGSCFPKDTRALMHTAAAHGSPMRVVSAVEAVNRMQKRHLVGMVTQLMGEDLSGRRLAVWGLSFKPNTNDMREAPSRVVIQALLARGATVLAHDPVAGSEARRVLTEDMAAQPGLLQRLHLEESPEAVLLDADALLVLTEWKCFHSPDFARLRDLMREPLILDGRNLYDPALLQALGIAYLGIGRRNALGVARLALTAPMQAAAKALRAA</sequence>
<dbReference type="GO" id="GO:0003979">
    <property type="term" value="F:UDP-glucose 6-dehydrogenase activity"/>
    <property type="evidence" value="ECO:0007669"/>
    <property type="project" value="UniProtKB-EC"/>
</dbReference>
<dbReference type="SUPFAM" id="SSF48179">
    <property type="entry name" value="6-phosphogluconate dehydrogenase C-terminal domain-like"/>
    <property type="match status" value="1"/>
</dbReference>
<protein>
    <recommendedName>
        <fullName evidence="4 8">UDP-glucose 6-dehydrogenase</fullName>
        <ecNumber evidence="3 8">1.1.1.22</ecNumber>
    </recommendedName>
</protein>
<feature type="binding site" evidence="10">
    <location>
        <position position="268"/>
    </location>
    <ligand>
        <name>substrate</name>
    </ligand>
</feature>
<comment type="caution">
    <text evidence="13">The sequence shown here is derived from an EMBL/GenBank/DDBJ whole genome shotgun (WGS) entry which is preliminary data.</text>
</comment>
<feature type="binding site" evidence="11">
    <location>
        <position position="30"/>
    </location>
    <ligand>
        <name>NAD(+)</name>
        <dbReference type="ChEBI" id="CHEBI:57540"/>
    </ligand>
</feature>
<keyword evidence="14" id="KW-1185">Reference proteome</keyword>
<feature type="domain" description="UDP-glucose/GDP-mannose dehydrogenase C-terminal" evidence="12">
    <location>
        <begin position="325"/>
        <end position="437"/>
    </location>
</feature>
<feature type="binding site" evidence="11">
    <location>
        <position position="35"/>
    </location>
    <ligand>
        <name>NAD(+)</name>
        <dbReference type="ChEBI" id="CHEBI:57540"/>
    </ligand>
</feature>
<feature type="binding site" evidence="11">
    <location>
        <position position="159"/>
    </location>
    <ligand>
        <name>NAD(+)</name>
        <dbReference type="ChEBI" id="CHEBI:57540"/>
    </ligand>
</feature>
<dbReference type="InterPro" id="IPR001732">
    <property type="entry name" value="UDP-Glc/GDP-Man_DH_N"/>
</dbReference>
<feature type="binding site" evidence="11">
    <location>
        <position position="121"/>
    </location>
    <ligand>
        <name>NAD(+)</name>
        <dbReference type="ChEBI" id="CHEBI:57540"/>
    </ligand>
</feature>
<name>A0A4R6UC50_9BURK</name>
<dbReference type="GO" id="GO:0051287">
    <property type="term" value="F:NAD binding"/>
    <property type="evidence" value="ECO:0007669"/>
    <property type="project" value="InterPro"/>
</dbReference>
<dbReference type="Pfam" id="PF03721">
    <property type="entry name" value="UDPG_MGDP_dh_N"/>
    <property type="match status" value="1"/>
</dbReference>
<evidence type="ECO:0000256" key="2">
    <source>
        <dbReference type="ARBA" id="ARBA00006601"/>
    </source>
</evidence>
<dbReference type="SUPFAM" id="SSF52413">
    <property type="entry name" value="UDP-glucose/GDP-mannose dehydrogenase C-terminal domain"/>
    <property type="match status" value="1"/>
</dbReference>
<dbReference type="Pfam" id="PF00984">
    <property type="entry name" value="UDPG_MGDP_dh"/>
    <property type="match status" value="1"/>
</dbReference>
<evidence type="ECO:0000256" key="6">
    <source>
        <dbReference type="ARBA" id="ARBA00023027"/>
    </source>
</evidence>
<dbReference type="UniPathway" id="UPA00038">
    <property type="reaction ID" value="UER00491"/>
</dbReference>
<dbReference type="AlphaFoldDB" id="A0A4R6UC50"/>
<comment type="catalytic activity">
    <reaction evidence="7 8">
        <text>UDP-alpha-D-glucose + 2 NAD(+) + H2O = UDP-alpha-D-glucuronate + 2 NADH + 3 H(+)</text>
        <dbReference type="Rhea" id="RHEA:23596"/>
        <dbReference type="ChEBI" id="CHEBI:15377"/>
        <dbReference type="ChEBI" id="CHEBI:15378"/>
        <dbReference type="ChEBI" id="CHEBI:57540"/>
        <dbReference type="ChEBI" id="CHEBI:57945"/>
        <dbReference type="ChEBI" id="CHEBI:58052"/>
        <dbReference type="ChEBI" id="CHEBI:58885"/>
        <dbReference type="EC" id="1.1.1.22"/>
    </reaction>
</comment>
<dbReference type="EMBL" id="SNYL01000015">
    <property type="protein sequence ID" value="TDQ40644.1"/>
    <property type="molecule type" value="Genomic_DNA"/>
</dbReference>
<dbReference type="InterPro" id="IPR028357">
    <property type="entry name" value="UDPglc_DH_bac"/>
</dbReference>
<evidence type="ECO:0000256" key="5">
    <source>
        <dbReference type="ARBA" id="ARBA00023002"/>
    </source>
</evidence>
<feature type="binding site" evidence="10">
    <location>
        <position position="332"/>
    </location>
    <ligand>
        <name>substrate</name>
    </ligand>
</feature>
<keyword evidence="6 8" id="KW-0520">NAD</keyword>
<dbReference type="NCBIfam" id="TIGR03026">
    <property type="entry name" value="NDP-sugDHase"/>
    <property type="match status" value="1"/>
</dbReference>
<evidence type="ECO:0000256" key="11">
    <source>
        <dbReference type="PIRSR" id="PIRSR500134-3"/>
    </source>
</evidence>
<evidence type="ECO:0000256" key="3">
    <source>
        <dbReference type="ARBA" id="ARBA00012954"/>
    </source>
</evidence>
<evidence type="ECO:0000256" key="9">
    <source>
        <dbReference type="PIRSR" id="PIRSR500134-1"/>
    </source>
</evidence>
<dbReference type="InterPro" id="IPR036220">
    <property type="entry name" value="UDP-Glc/GDP-Man_DH_C_sf"/>
</dbReference>
<dbReference type="GO" id="GO:0000271">
    <property type="term" value="P:polysaccharide biosynthetic process"/>
    <property type="evidence" value="ECO:0007669"/>
    <property type="project" value="InterPro"/>
</dbReference>
<feature type="binding site" evidence="10">
    <location>
        <begin position="260"/>
        <end position="264"/>
    </location>
    <ligand>
        <name>substrate</name>
    </ligand>
</feature>
<dbReference type="PIRSF" id="PIRSF000124">
    <property type="entry name" value="UDPglc_GDPman_dh"/>
    <property type="match status" value="1"/>
</dbReference>
<feature type="binding site" evidence="10">
    <location>
        <position position="215"/>
    </location>
    <ligand>
        <name>substrate</name>
    </ligand>
</feature>
<organism evidence="13 14">
    <name type="scientific">Tepidicella xavieri</name>
    <dbReference type="NCBI Taxonomy" id="360241"/>
    <lineage>
        <taxon>Bacteria</taxon>
        <taxon>Pseudomonadati</taxon>
        <taxon>Pseudomonadota</taxon>
        <taxon>Betaproteobacteria</taxon>
        <taxon>Burkholderiales</taxon>
        <taxon>Tepidicella</taxon>
    </lineage>
</organism>
<evidence type="ECO:0000256" key="8">
    <source>
        <dbReference type="PIRNR" id="PIRNR000124"/>
    </source>
</evidence>
<dbReference type="PANTHER" id="PTHR43750:SF3">
    <property type="entry name" value="UDP-GLUCOSE 6-DEHYDROGENASE TUAD"/>
    <property type="match status" value="1"/>
</dbReference>
<dbReference type="InterPro" id="IPR036291">
    <property type="entry name" value="NAD(P)-bd_dom_sf"/>
</dbReference>
<dbReference type="Gene3D" id="1.20.5.100">
    <property type="entry name" value="Cytochrome c1, transmembrane anchor, C-terminal"/>
    <property type="match status" value="1"/>
</dbReference>
<dbReference type="InterPro" id="IPR017476">
    <property type="entry name" value="UDP-Glc/GDP-Man"/>
</dbReference>
<feature type="binding site" evidence="11">
    <location>
        <position position="339"/>
    </location>
    <ligand>
        <name>NAD(+)</name>
        <dbReference type="ChEBI" id="CHEBI:57540"/>
    </ligand>
</feature>
<evidence type="ECO:0000256" key="10">
    <source>
        <dbReference type="PIRSR" id="PIRSR500134-2"/>
    </source>
</evidence>
<dbReference type="PIRSF" id="PIRSF500134">
    <property type="entry name" value="UDPglc_DH_bac"/>
    <property type="match status" value="1"/>
</dbReference>
<dbReference type="InterPro" id="IPR014027">
    <property type="entry name" value="UDP-Glc/GDP-Man_DH_C"/>
</dbReference>
<feature type="binding site" evidence="10">
    <location>
        <begin position="156"/>
        <end position="159"/>
    </location>
    <ligand>
        <name>substrate</name>
    </ligand>
</feature>
<feature type="binding site" evidence="11">
    <location>
        <position position="86"/>
    </location>
    <ligand>
        <name>NAD(+)</name>
        <dbReference type="ChEBI" id="CHEBI:57540"/>
    </ligand>
</feature>
<reference evidence="13 14" key="1">
    <citation type="submission" date="2019-03" db="EMBL/GenBank/DDBJ databases">
        <title>Genomic Encyclopedia of Type Strains, Phase IV (KMG-IV): sequencing the most valuable type-strain genomes for metagenomic binning, comparative biology and taxonomic classification.</title>
        <authorList>
            <person name="Goeker M."/>
        </authorList>
    </citation>
    <scope>NUCLEOTIDE SEQUENCE [LARGE SCALE GENOMIC DNA]</scope>
    <source>
        <strain evidence="13 14">DSM 19605</strain>
    </source>
</reference>
<evidence type="ECO:0000256" key="7">
    <source>
        <dbReference type="ARBA" id="ARBA00047473"/>
    </source>
</evidence>